<sequence length="186" mass="20365">MLRFIRSFRKRSGEFRGDPRGESWGDIFGDVPGDLDLIWMIGSLLTVCSSHLSPGLSSTMLSVLASLMVVNSVAWLLQLLCTNGLLRLTLKPDRSCPPLNEPPGQVDEEASETGITHPLWTRLKPTAASSRQERSEKEHAKKLDGSRSDPLLCLKTALSHSHGQWAHVLVLCDPSPAGPGFCLHNC</sequence>
<keyword evidence="2" id="KW-1185">Reference proteome</keyword>
<evidence type="ECO:0000313" key="2">
    <source>
        <dbReference type="Proteomes" id="UP001157502"/>
    </source>
</evidence>
<accession>A0ACC2H6E3</accession>
<comment type="caution">
    <text evidence="1">The sequence shown here is derived from an EMBL/GenBank/DDBJ whole genome shotgun (WGS) entry which is preliminary data.</text>
</comment>
<protein>
    <submittedName>
        <fullName evidence="1">Uncharacterized protein</fullName>
    </submittedName>
</protein>
<dbReference type="Proteomes" id="UP001157502">
    <property type="component" value="Chromosome 5"/>
</dbReference>
<proteinExistence type="predicted"/>
<gene>
    <name evidence="1" type="ORF">DPEC_G00056940</name>
</gene>
<dbReference type="EMBL" id="CM055732">
    <property type="protein sequence ID" value="KAJ8011322.1"/>
    <property type="molecule type" value="Genomic_DNA"/>
</dbReference>
<reference evidence="1" key="1">
    <citation type="submission" date="2021-05" db="EMBL/GenBank/DDBJ databases">
        <authorList>
            <person name="Pan Q."/>
            <person name="Jouanno E."/>
            <person name="Zahm M."/>
            <person name="Klopp C."/>
            <person name="Cabau C."/>
            <person name="Louis A."/>
            <person name="Berthelot C."/>
            <person name="Parey E."/>
            <person name="Roest Crollius H."/>
            <person name="Montfort J."/>
            <person name="Robinson-Rechavi M."/>
            <person name="Bouchez O."/>
            <person name="Lampietro C."/>
            <person name="Lopez Roques C."/>
            <person name="Donnadieu C."/>
            <person name="Postlethwait J."/>
            <person name="Bobe J."/>
            <person name="Dillon D."/>
            <person name="Chandos A."/>
            <person name="von Hippel F."/>
            <person name="Guiguen Y."/>
        </authorList>
    </citation>
    <scope>NUCLEOTIDE SEQUENCE</scope>
    <source>
        <strain evidence="1">YG-Jan2019</strain>
    </source>
</reference>
<name>A0ACC2H6E3_DALPE</name>
<evidence type="ECO:0000313" key="1">
    <source>
        <dbReference type="EMBL" id="KAJ8011322.1"/>
    </source>
</evidence>
<organism evidence="1 2">
    <name type="scientific">Dallia pectoralis</name>
    <name type="common">Alaska blackfish</name>
    <dbReference type="NCBI Taxonomy" id="75939"/>
    <lineage>
        <taxon>Eukaryota</taxon>
        <taxon>Metazoa</taxon>
        <taxon>Chordata</taxon>
        <taxon>Craniata</taxon>
        <taxon>Vertebrata</taxon>
        <taxon>Euteleostomi</taxon>
        <taxon>Actinopterygii</taxon>
        <taxon>Neopterygii</taxon>
        <taxon>Teleostei</taxon>
        <taxon>Protacanthopterygii</taxon>
        <taxon>Esociformes</taxon>
        <taxon>Umbridae</taxon>
        <taxon>Dallia</taxon>
    </lineage>
</organism>